<dbReference type="VEuPathDB" id="FungiDB:GLRG_04858"/>
<dbReference type="GeneID" id="24410223"/>
<feature type="region of interest" description="Disordered" evidence="1">
    <location>
        <begin position="162"/>
        <end position="183"/>
    </location>
</feature>
<feature type="compositionally biased region" description="Basic residues" evidence="1">
    <location>
        <begin position="27"/>
        <end position="38"/>
    </location>
</feature>
<dbReference type="OrthoDB" id="5413827at2759"/>
<dbReference type="RefSeq" id="XP_008093734.1">
    <property type="nucleotide sequence ID" value="XM_008095543.1"/>
</dbReference>
<protein>
    <submittedName>
        <fullName evidence="2">Uncharacterized protein</fullName>
    </submittedName>
</protein>
<dbReference type="PANTHER" id="PTHR42085">
    <property type="entry name" value="F-BOX DOMAIN-CONTAINING PROTEIN"/>
    <property type="match status" value="1"/>
</dbReference>
<organism evidence="3">
    <name type="scientific">Colletotrichum graminicola (strain M1.001 / M2 / FGSC 10212)</name>
    <name type="common">Maize anthracnose fungus</name>
    <name type="synonym">Glomerella graminicola</name>
    <dbReference type="NCBI Taxonomy" id="645133"/>
    <lineage>
        <taxon>Eukaryota</taxon>
        <taxon>Fungi</taxon>
        <taxon>Dikarya</taxon>
        <taxon>Ascomycota</taxon>
        <taxon>Pezizomycotina</taxon>
        <taxon>Sordariomycetes</taxon>
        <taxon>Hypocreomycetidae</taxon>
        <taxon>Glomerellales</taxon>
        <taxon>Glomerellaceae</taxon>
        <taxon>Colletotrichum</taxon>
        <taxon>Colletotrichum graminicola species complex</taxon>
    </lineage>
</organism>
<name>E3QGB8_COLGM</name>
<gene>
    <name evidence="2" type="ORF">GLRG_04858</name>
</gene>
<dbReference type="AlphaFoldDB" id="E3QGB8"/>
<dbReference type="STRING" id="645133.E3QGB8"/>
<feature type="compositionally biased region" description="Polar residues" evidence="1">
    <location>
        <begin position="42"/>
        <end position="57"/>
    </location>
</feature>
<sequence length="496" mass="55535">MAPGKDAGVAKKKQDSAAASRNQVKVSKGKGKAPKVKPRASASKSKSTGQTKAANSDGSRKRPIPLDEEDSSDDGTIRPTKRRKGARGPNPHDYHAVREMPPALDHGASFARKSTALYTWGANPKLSLPSQLKTQPKKAEKARATTRKEKAAVYSTNSPLLGFQPGRGNLSSRMTGRKTPGDEDAFPLMKLPIEIRRKIYKEILVVKDPIRVRQGWSAVYPRNRPMVETSILRACRQVRNEAVDVLYGDNTFLYLLRDTAKLPATNILGENEIVVHHPLMADELPLSEYEGSSEDEYDEDDLLPAARSARDPEVEIDICRYGHKFRNLMIVAEPNRFDRGYLLSMANAIGVFRNLKPLRARVHTITIEITPIRQVDTGEISFLDFFEKTSEVMRALKGLPCQFIQVLVNTGGGNQERIRLNMKYAARIRRAKRGQEDIWKNDQVMQSYRSMKAGEAQRSLEKLSVMVRDIWEGPNGRFVGSRAGDDESDEEDDFGF</sequence>
<reference evidence="3" key="1">
    <citation type="journal article" date="2012" name="Nat. Genet.">
        <title>Lifestyle transitions in plant pathogenic Colletotrichum fungi deciphered by genome and transcriptome analyses.</title>
        <authorList>
            <person name="O'Connell R.J."/>
            <person name="Thon M.R."/>
            <person name="Hacquard S."/>
            <person name="Amyotte S.G."/>
            <person name="Kleemann J."/>
            <person name="Torres M.F."/>
            <person name="Damm U."/>
            <person name="Buiate E.A."/>
            <person name="Epstein L."/>
            <person name="Alkan N."/>
            <person name="Altmueller J."/>
            <person name="Alvarado-Balderrama L."/>
            <person name="Bauser C.A."/>
            <person name="Becker C."/>
            <person name="Birren B.W."/>
            <person name="Chen Z."/>
            <person name="Choi J."/>
            <person name="Crouch J.A."/>
            <person name="Duvick J.P."/>
            <person name="Farman M.A."/>
            <person name="Gan P."/>
            <person name="Heiman D."/>
            <person name="Henrissat B."/>
            <person name="Howard R.J."/>
            <person name="Kabbage M."/>
            <person name="Koch C."/>
            <person name="Kracher B."/>
            <person name="Kubo Y."/>
            <person name="Law A.D."/>
            <person name="Lebrun M.-H."/>
            <person name="Lee Y.-H."/>
            <person name="Miyara I."/>
            <person name="Moore N."/>
            <person name="Neumann U."/>
            <person name="Nordstroem K."/>
            <person name="Panaccione D.G."/>
            <person name="Panstruga R."/>
            <person name="Place M."/>
            <person name="Proctor R.H."/>
            <person name="Prusky D."/>
            <person name="Rech G."/>
            <person name="Reinhardt R."/>
            <person name="Rollins J.A."/>
            <person name="Rounsley S."/>
            <person name="Schardl C.L."/>
            <person name="Schwartz D.C."/>
            <person name="Shenoy N."/>
            <person name="Shirasu K."/>
            <person name="Sikhakolli U.R."/>
            <person name="Stueber K."/>
            <person name="Sukno S.A."/>
            <person name="Sweigard J.A."/>
            <person name="Takano Y."/>
            <person name="Takahara H."/>
            <person name="Trail F."/>
            <person name="van der Does H.C."/>
            <person name="Voll L.M."/>
            <person name="Will I."/>
            <person name="Young S."/>
            <person name="Zeng Q."/>
            <person name="Zhang J."/>
            <person name="Zhou S."/>
            <person name="Dickman M.B."/>
            <person name="Schulze-Lefert P."/>
            <person name="Ver Loren van Themaat E."/>
            <person name="Ma L.-J."/>
            <person name="Vaillancourt L.J."/>
        </authorList>
    </citation>
    <scope>NUCLEOTIDE SEQUENCE [LARGE SCALE GENOMIC DNA]</scope>
    <source>
        <strain evidence="3">M1.001 / M2 / FGSC 10212</strain>
    </source>
</reference>
<dbReference type="EMBL" id="GG697346">
    <property type="protein sequence ID" value="EFQ29714.1"/>
    <property type="molecule type" value="Genomic_DNA"/>
</dbReference>
<evidence type="ECO:0000313" key="2">
    <source>
        <dbReference type="EMBL" id="EFQ29714.1"/>
    </source>
</evidence>
<dbReference type="eggNOG" id="ENOG502RS71">
    <property type="taxonomic scope" value="Eukaryota"/>
</dbReference>
<dbReference type="InterPro" id="IPR038883">
    <property type="entry name" value="AN11006-like"/>
</dbReference>
<evidence type="ECO:0000313" key="3">
    <source>
        <dbReference type="Proteomes" id="UP000008782"/>
    </source>
</evidence>
<proteinExistence type="predicted"/>
<dbReference type="PANTHER" id="PTHR42085:SF7">
    <property type="entry name" value="F-BOX DOMAIN-CONTAINING PROTEIN"/>
    <property type="match status" value="1"/>
</dbReference>
<feature type="region of interest" description="Disordered" evidence="1">
    <location>
        <begin position="1"/>
        <end position="98"/>
    </location>
</feature>
<evidence type="ECO:0000256" key="1">
    <source>
        <dbReference type="SAM" id="MobiDB-lite"/>
    </source>
</evidence>
<keyword evidence="3" id="KW-1185">Reference proteome</keyword>
<dbReference type="Proteomes" id="UP000008782">
    <property type="component" value="Unassembled WGS sequence"/>
</dbReference>
<dbReference type="HOGENOM" id="CLU_503437_0_0_1"/>
<accession>E3QGB8</accession>